<keyword evidence="4" id="KW-0687">Ribonucleoprotein</keyword>
<dbReference type="GO" id="GO:1990904">
    <property type="term" value="C:ribonucleoprotein complex"/>
    <property type="evidence" value="ECO:0007669"/>
    <property type="project" value="UniProtKB-KW"/>
</dbReference>
<evidence type="ECO:0000256" key="6">
    <source>
        <dbReference type="ARBA" id="ARBA00035643"/>
    </source>
</evidence>
<evidence type="ECO:0000256" key="4">
    <source>
        <dbReference type="ARBA" id="ARBA00023274"/>
    </source>
</evidence>
<organism evidence="7 8">
    <name type="scientific">Lachnotalea glycerini</name>
    <dbReference type="NCBI Taxonomy" id="1763509"/>
    <lineage>
        <taxon>Bacteria</taxon>
        <taxon>Bacillati</taxon>
        <taxon>Bacillota</taxon>
        <taxon>Clostridia</taxon>
        <taxon>Lachnospirales</taxon>
        <taxon>Lachnospiraceae</taxon>
        <taxon>Lachnotalea</taxon>
    </lineage>
</organism>
<dbReference type="GO" id="GO:0031412">
    <property type="term" value="P:gas vesicle organization"/>
    <property type="evidence" value="ECO:0007669"/>
    <property type="project" value="InterPro"/>
</dbReference>
<dbReference type="GO" id="GO:0005840">
    <property type="term" value="C:ribosome"/>
    <property type="evidence" value="ECO:0007669"/>
    <property type="project" value="UniProtKB-KW"/>
</dbReference>
<dbReference type="Pfam" id="PF06386">
    <property type="entry name" value="GvpL_GvpF"/>
    <property type="match status" value="1"/>
</dbReference>
<dbReference type="RefSeq" id="WP_110291814.1">
    <property type="nucleotide sequence ID" value="NZ_QICS01000014.1"/>
</dbReference>
<dbReference type="PANTHER" id="PTHR36852">
    <property type="entry name" value="PROTEIN GVPL 2"/>
    <property type="match status" value="1"/>
</dbReference>
<reference evidence="7 8" key="1">
    <citation type="submission" date="2018-05" db="EMBL/GenBank/DDBJ databases">
        <title>Genomic Encyclopedia of Type Strains, Phase IV (KMG-IV): sequencing the most valuable type-strain genomes for metagenomic binning, comparative biology and taxonomic classification.</title>
        <authorList>
            <person name="Goeker M."/>
        </authorList>
    </citation>
    <scope>NUCLEOTIDE SEQUENCE [LARGE SCALE GENOMIC DNA]</scope>
    <source>
        <strain evidence="7 8">DSM 28816</strain>
    </source>
</reference>
<evidence type="ECO:0000313" key="8">
    <source>
        <dbReference type="Proteomes" id="UP000247523"/>
    </source>
</evidence>
<name>A0A318EHJ7_9FIRM</name>
<dbReference type="InterPro" id="IPR009430">
    <property type="entry name" value="GvpL/GvpF"/>
</dbReference>
<proteinExistence type="inferred from homology"/>
<protein>
    <submittedName>
        <fullName evidence="7">Gas vesicle protein GvpL/GvpF</fullName>
    </submittedName>
</protein>
<evidence type="ECO:0000313" key="7">
    <source>
        <dbReference type="EMBL" id="PXV85963.1"/>
    </source>
</evidence>
<comment type="caution">
    <text evidence="7">The sequence shown here is derived from an EMBL/GenBank/DDBJ whole genome shotgun (WGS) entry which is preliminary data.</text>
</comment>
<dbReference type="Proteomes" id="UP000247523">
    <property type="component" value="Unassembled WGS sequence"/>
</dbReference>
<dbReference type="Gene3D" id="1.10.10.1410">
    <property type="match status" value="1"/>
</dbReference>
<dbReference type="PANTHER" id="PTHR36852:SF1">
    <property type="entry name" value="PROTEIN GVPL 2"/>
    <property type="match status" value="1"/>
</dbReference>
<evidence type="ECO:0000256" key="1">
    <source>
        <dbReference type="ARBA" id="ARBA00005436"/>
    </source>
</evidence>
<comment type="similarity">
    <text evidence="6">Belongs to the gas vesicle GvpF/GvpL family.</text>
</comment>
<accession>A0A318EHJ7</accession>
<evidence type="ECO:0000256" key="2">
    <source>
        <dbReference type="ARBA" id="ARBA00022980"/>
    </source>
</evidence>
<evidence type="ECO:0000256" key="3">
    <source>
        <dbReference type="ARBA" id="ARBA00022987"/>
    </source>
</evidence>
<dbReference type="EMBL" id="QICS01000014">
    <property type="protein sequence ID" value="PXV85963.1"/>
    <property type="molecule type" value="Genomic_DNA"/>
</dbReference>
<evidence type="ECO:0000256" key="5">
    <source>
        <dbReference type="ARBA" id="ARBA00035108"/>
    </source>
</evidence>
<dbReference type="InterPro" id="IPR038716">
    <property type="entry name" value="P1/P2_N_sf"/>
</dbReference>
<dbReference type="GO" id="GO:0031411">
    <property type="term" value="C:gas vesicle"/>
    <property type="evidence" value="ECO:0007669"/>
    <property type="project" value="UniProtKB-SubCell"/>
</dbReference>
<keyword evidence="2" id="KW-0689">Ribosomal protein</keyword>
<gene>
    <name evidence="7" type="ORF">C8E03_11440</name>
</gene>
<keyword evidence="3" id="KW-0304">Gas vesicle</keyword>
<dbReference type="AlphaFoldDB" id="A0A318EHJ7"/>
<sequence length="501" mass="57553">MEYLYIVMLLQENGKEINVSNIHKILSSLDKEVEDEKIQFFVSALSVILSPEGKKPDKEIKKEENKEIGKEVNLINEKFTKMQRRFDYMESSIESMKEKLEDIKSERLSISLVEEKPSNIVQPIGEKHEDMLQPEEEKLSNIVQPIGEKHEDMLQPEEEKLSNIVQPIGEKHEDMHQPEEEKLSDIVQPIEEKPENIVQMREVVTRQEKEDYFKTVEERESLNNLSEEAKQSDSQNQPARYVYGIAGKGERESLGNIGLDGANVYTIPYKDACIVVHDCQAEPYESEDENVVKEWLFTQQEVLDIVAEKFDSVLPMSFDMIIEGKSGSDPEEAAIKWLDKNYESFMETLSKIENCQEYGIQVILDSGSLSETIFEKDEKIKKKKEEIDSKPEGIAYMEREILKDLVKERIEEIADQYFKEFYAMIKKYPADIVIGKVKMVGGNQQMLMNLSCLVKKDRVAPLGEALEEIENHEGITVRFSGPWAPYSFVTPEKGAISNGNG</sequence>
<comment type="subcellular location">
    <subcellularLocation>
        <location evidence="5">Gas vesicle</location>
    </subcellularLocation>
</comment>
<comment type="similarity">
    <text evidence="1">Belongs to the eukaryotic ribosomal protein P1/P2 family.</text>
</comment>